<evidence type="ECO:0000313" key="18">
    <source>
        <dbReference type="Proteomes" id="UP001500635"/>
    </source>
</evidence>
<sequence>MFVKRLKLHDFRSWEDVDVHLGPGVRVFVGRNGFGKTNLLEALGYIATLSSHRVSTDQPLIRVGCDGASVLATVVNAGRELTAEIDIVAGRANRARINTAPCRRPRELLGILQSVLFAPEDLALVRGEPGGRRRFLDDLAILRTPRIAAEKADYERVLRQRTALLKSAGGVTRRGGGDAATVLSTLDVWDAQLAHFGAEILTARIGLVEELRPHLTAAYAVLAPGSRVAEIRYRDTLSAPVGGSELTVAALEQRLLTDLQAARQKEIDRGVCLVGPHRDDLELMLGNEPAKGFASHGESWSLALALRLASLELLRADGGEPVLLLDDVFAELDAKRRAALATVAADTEQVIITAAVPEDLPPELVARRYEVTVDGAPEARTSRLVADSPDGTDPGDQGGPAGRPVNVGSGPDAREEAAHD</sequence>
<keyword evidence="8 13" id="KW-0067">ATP-binding</keyword>
<comment type="subcellular location">
    <subcellularLocation>
        <location evidence="1 13 14">Cytoplasm</location>
    </subcellularLocation>
</comment>
<evidence type="ECO:0000256" key="9">
    <source>
        <dbReference type="ARBA" id="ARBA00023125"/>
    </source>
</evidence>
<evidence type="ECO:0000256" key="5">
    <source>
        <dbReference type="ARBA" id="ARBA00022705"/>
    </source>
</evidence>
<dbReference type="Gene3D" id="1.20.1050.90">
    <property type="entry name" value="RecF/RecN/SMC, N-terminal domain"/>
    <property type="match status" value="1"/>
</dbReference>
<evidence type="ECO:0000256" key="8">
    <source>
        <dbReference type="ARBA" id="ARBA00022840"/>
    </source>
</evidence>
<dbReference type="Gene3D" id="3.40.50.300">
    <property type="entry name" value="P-loop containing nucleotide triphosphate hydrolases"/>
    <property type="match status" value="1"/>
</dbReference>
<dbReference type="PANTHER" id="PTHR32182">
    <property type="entry name" value="DNA REPLICATION AND REPAIR PROTEIN RECF"/>
    <property type="match status" value="1"/>
</dbReference>
<proteinExistence type="inferred from homology"/>
<feature type="region of interest" description="Disordered" evidence="15">
    <location>
        <begin position="377"/>
        <end position="420"/>
    </location>
</feature>
<evidence type="ECO:0000256" key="13">
    <source>
        <dbReference type="HAMAP-Rule" id="MF_00365"/>
    </source>
</evidence>
<dbReference type="SUPFAM" id="SSF52540">
    <property type="entry name" value="P-loop containing nucleoside triphosphate hydrolases"/>
    <property type="match status" value="1"/>
</dbReference>
<keyword evidence="9 13" id="KW-0238">DNA-binding</keyword>
<reference evidence="18" key="1">
    <citation type="journal article" date="2019" name="Int. J. Syst. Evol. Microbiol.">
        <title>The Global Catalogue of Microorganisms (GCM) 10K type strain sequencing project: providing services to taxonomists for standard genome sequencing and annotation.</title>
        <authorList>
            <consortium name="The Broad Institute Genomics Platform"/>
            <consortium name="The Broad Institute Genome Sequencing Center for Infectious Disease"/>
            <person name="Wu L."/>
            <person name="Ma J."/>
        </authorList>
    </citation>
    <scope>NUCLEOTIDE SEQUENCE [LARGE SCALE GENOMIC DNA]</scope>
    <source>
        <strain evidence="18">JCM 17688</strain>
    </source>
</reference>
<keyword evidence="11 13" id="KW-0742">SOS response</keyword>
<evidence type="ECO:0000256" key="4">
    <source>
        <dbReference type="ARBA" id="ARBA00022490"/>
    </source>
</evidence>
<dbReference type="Pfam" id="PF02463">
    <property type="entry name" value="SMC_N"/>
    <property type="match status" value="1"/>
</dbReference>
<accession>A0ABP8J2V3</accession>
<comment type="caution">
    <text evidence="17">The sequence shown here is derived from an EMBL/GenBank/DDBJ whole genome shotgun (WGS) entry which is preliminary data.</text>
</comment>
<dbReference type="InterPro" id="IPR003395">
    <property type="entry name" value="RecF/RecN/SMC_N"/>
</dbReference>
<comment type="similarity">
    <text evidence="2 13 14">Belongs to the RecF family.</text>
</comment>
<evidence type="ECO:0000256" key="3">
    <source>
        <dbReference type="ARBA" id="ARBA00020170"/>
    </source>
</evidence>
<evidence type="ECO:0000313" key="17">
    <source>
        <dbReference type="EMBL" id="GAA4383895.1"/>
    </source>
</evidence>
<keyword evidence="10 13" id="KW-0234">DNA repair</keyword>
<dbReference type="HAMAP" id="MF_00365">
    <property type="entry name" value="RecF"/>
    <property type="match status" value="1"/>
</dbReference>
<evidence type="ECO:0000256" key="7">
    <source>
        <dbReference type="ARBA" id="ARBA00022763"/>
    </source>
</evidence>
<keyword evidence="5 13" id="KW-0235">DNA replication</keyword>
<keyword evidence="18" id="KW-1185">Reference proteome</keyword>
<comment type="function">
    <text evidence="12 13 14">The RecF protein is involved in DNA metabolism; it is required for DNA replication and normal SOS inducibility. RecF binds preferentially to single-stranded, linear DNA. It also seems to bind ATP.</text>
</comment>
<evidence type="ECO:0000256" key="10">
    <source>
        <dbReference type="ARBA" id="ARBA00023204"/>
    </source>
</evidence>
<protein>
    <recommendedName>
        <fullName evidence="3 13">DNA replication and repair protein RecF</fullName>
    </recommendedName>
</protein>
<evidence type="ECO:0000256" key="14">
    <source>
        <dbReference type="RuleBase" id="RU000578"/>
    </source>
</evidence>
<name>A0ABP8J2V3_9ACTN</name>
<evidence type="ECO:0000256" key="15">
    <source>
        <dbReference type="SAM" id="MobiDB-lite"/>
    </source>
</evidence>
<dbReference type="InterPro" id="IPR018078">
    <property type="entry name" value="DNA-binding_RecF_CS"/>
</dbReference>
<dbReference type="NCBIfam" id="TIGR00611">
    <property type="entry name" value="recf"/>
    <property type="match status" value="1"/>
</dbReference>
<keyword evidence="7 13" id="KW-0227">DNA damage</keyword>
<keyword evidence="4 13" id="KW-0963">Cytoplasm</keyword>
<feature type="binding site" evidence="13">
    <location>
        <begin position="30"/>
        <end position="37"/>
    </location>
    <ligand>
        <name>ATP</name>
        <dbReference type="ChEBI" id="CHEBI:30616"/>
    </ligand>
</feature>
<evidence type="ECO:0000259" key="16">
    <source>
        <dbReference type="Pfam" id="PF02463"/>
    </source>
</evidence>
<evidence type="ECO:0000256" key="6">
    <source>
        <dbReference type="ARBA" id="ARBA00022741"/>
    </source>
</evidence>
<dbReference type="Proteomes" id="UP001500635">
    <property type="component" value="Unassembled WGS sequence"/>
</dbReference>
<dbReference type="PROSITE" id="PS00617">
    <property type="entry name" value="RECF_1"/>
    <property type="match status" value="1"/>
</dbReference>
<gene>
    <name evidence="13 17" type="primary">recF</name>
    <name evidence="17" type="ORF">GCM10023147_03740</name>
</gene>
<dbReference type="InterPro" id="IPR001238">
    <property type="entry name" value="DNA-binding_RecF"/>
</dbReference>
<dbReference type="PANTHER" id="PTHR32182:SF0">
    <property type="entry name" value="DNA REPLICATION AND REPAIR PROTEIN RECF"/>
    <property type="match status" value="1"/>
</dbReference>
<dbReference type="InterPro" id="IPR027417">
    <property type="entry name" value="P-loop_NTPase"/>
</dbReference>
<feature type="domain" description="RecF/RecN/SMC N-terminal" evidence="16">
    <location>
        <begin position="2"/>
        <end position="355"/>
    </location>
</feature>
<evidence type="ECO:0000256" key="11">
    <source>
        <dbReference type="ARBA" id="ARBA00023236"/>
    </source>
</evidence>
<organism evidence="17 18">
    <name type="scientific">Tsukamurella soli</name>
    <dbReference type="NCBI Taxonomy" id="644556"/>
    <lineage>
        <taxon>Bacteria</taxon>
        <taxon>Bacillati</taxon>
        <taxon>Actinomycetota</taxon>
        <taxon>Actinomycetes</taxon>
        <taxon>Mycobacteriales</taxon>
        <taxon>Tsukamurellaceae</taxon>
        <taxon>Tsukamurella</taxon>
    </lineage>
</organism>
<keyword evidence="6 13" id="KW-0547">Nucleotide-binding</keyword>
<evidence type="ECO:0000256" key="12">
    <source>
        <dbReference type="ARBA" id="ARBA00025401"/>
    </source>
</evidence>
<dbReference type="RefSeq" id="WP_344990056.1">
    <property type="nucleotide sequence ID" value="NZ_BAABFR010000003.1"/>
</dbReference>
<evidence type="ECO:0000256" key="2">
    <source>
        <dbReference type="ARBA" id="ARBA00008016"/>
    </source>
</evidence>
<dbReference type="PROSITE" id="PS00618">
    <property type="entry name" value="RECF_2"/>
    <property type="match status" value="1"/>
</dbReference>
<dbReference type="EMBL" id="BAABFR010000003">
    <property type="protein sequence ID" value="GAA4383895.1"/>
    <property type="molecule type" value="Genomic_DNA"/>
</dbReference>
<evidence type="ECO:0000256" key="1">
    <source>
        <dbReference type="ARBA" id="ARBA00004496"/>
    </source>
</evidence>
<dbReference type="InterPro" id="IPR042174">
    <property type="entry name" value="RecF_2"/>
</dbReference>